<name>A0ABS2JNK8_9GAMM</name>
<keyword evidence="20" id="KW-1185">Reference proteome</keyword>
<feature type="signal peptide" evidence="16">
    <location>
        <begin position="1"/>
        <end position="23"/>
    </location>
</feature>
<dbReference type="Gene3D" id="2.40.170.20">
    <property type="entry name" value="TonB-dependent receptor, beta-barrel domain"/>
    <property type="match status" value="1"/>
</dbReference>
<evidence type="ECO:0000256" key="14">
    <source>
        <dbReference type="RuleBase" id="RU003357"/>
    </source>
</evidence>
<feature type="compositionally biased region" description="Low complexity" evidence="15">
    <location>
        <begin position="45"/>
        <end position="54"/>
    </location>
</feature>
<dbReference type="PROSITE" id="PS00430">
    <property type="entry name" value="TONB_DEPENDENT_REC_1"/>
    <property type="match status" value="1"/>
</dbReference>
<comment type="similarity">
    <text evidence="12 14">Belongs to the TonB-dependent receptor family.</text>
</comment>
<dbReference type="InterPro" id="IPR012910">
    <property type="entry name" value="Plug_dom"/>
</dbReference>
<keyword evidence="10 12" id="KW-0472">Membrane</keyword>
<evidence type="ECO:0000256" key="12">
    <source>
        <dbReference type="PROSITE-ProRule" id="PRU01360"/>
    </source>
</evidence>
<dbReference type="InterPro" id="IPR036942">
    <property type="entry name" value="Beta-barrel_TonB_sf"/>
</dbReference>
<evidence type="ECO:0000256" key="10">
    <source>
        <dbReference type="ARBA" id="ARBA00023136"/>
    </source>
</evidence>
<evidence type="ECO:0000313" key="19">
    <source>
        <dbReference type="EMBL" id="MBM7120621.1"/>
    </source>
</evidence>
<feature type="domain" description="TonB-dependent receptor plug" evidence="18">
    <location>
        <begin position="81"/>
        <end position="190"/>
    </location>
</feature>
<evidence type="ECO:0000256" key="6">
    <source>
        <dbReference type="ARBA" id="ARBA00022729"/>
    </source>
</evidence>
<keyword evidence="7" id="KW-0408">Iron</keyword>
<evidence type="ECO:0000256" key="9">
    <source>
        <dbReference type="ARBA" id="ARBA00023077"/>
    </source>
</evidence>
<dbReference type="InterPro" id="IPR000531">
    <property type="entry name" value="Beta-barrel_TonB"/>
</dbReference>
<evidence type="ECO:0000313" key="20">
    <source>
        <dbReference type="Proteomes" id="UP001430065"/>
    </source>
</evidence>
<evidence type="ECO:0000256" key="16">
    <source>
        <dbReference type="SAM" id="SignalP"/>
    </source>
</evidence>
<evidence type="ECO:0000256" key="7">
    <source>
        <dbReference type="ARBA" id="ARBA00023004"/>
    </source>
</evidence>
<evidence type="ECO:0000256" key="13">
    <source>
        <dbReference type="PROSITE-ProRule" id="PRU10143"/>
    </source>
</evidence>
<feature type="chain" id="PRO_5046031109" evidence="16">
    <location>
        <begin position="24"/>
        <end position="816"/>
    </location>
</feature>
<organism evidence="19 20">
    <name type="scientific">Dyella kyungheensis</name>
    <dbReference type="NCBI Taxonomy" id="1242174"/>
    <lineage>
        <taxon>Bacteria</taxon>
        <taxon>Pseudomonadati</taxon>
        <taxon>Pseudomonadota</taxon>
        <taxon>Gammaproteobacteria</taxon>
        <taxon>Lysobacterales</taxon>
        <taxon>Rhodanobacteraceae</taxon>
        <taxon>Dyella</taxon>
    </lineage>
</organism>
<keyword evidence="4" id="KW-0410">Iron transport</keyword>
<evidence type="ECO:0000259" key="17">
    <source>
        <dbReference type="Pfam" id="PF00593"/>
    </source>
</evidence>
<evidence type="ECO:0000259" key="18">
    <source>
        <dbReference type="Pfam" id="PF07715"/>
    </source>
</evidence>
<dbReference type="Pfam" id="PF00593">
    <property type="entry name" value="TonB_dep_Rec_b-barrel"/>
    <property type="match status" value="1"/>
</dbReference>
<feature type="domain" description="TonB-dependent receptor-like beta-barrel" evidence="17">
    <location>
        <begin position="266"/>
        <end position="759"/>
    </location>
</feature>
<feature type="compositionally biased region" description="Polar residues" evidence="15">
    <location>
        <begin position="24"/>
        <end position="37"/>
    </location>
</feature>
<dbReference type="EMBL" id="JADIKC010000003">
    <property type="protein sequence ID" value="MBM7120621.1"/>
    <property type="molecule type" value="Genomic_DNA"/>
</dbReference>
<dbReference type="PROSITE" id="PS52016">
    <property type="entry name" value="TONB_DEPENDENT_REC_3"/>
    <property type="match status" value="1"/>
</dbReference>
<keyword evidence="9 13" id="KW-0798">TonB box</keyword>
<keyword evidence="8" id="KW-0406">Ion transport</keyword>
<dbReference type="Pfam" id="PF07715">
    <property type="entry name" value="Plug"/>
    <property type="match status" value="1"/>
</dbReference>
<evidence type="ECO:0000256" key="3">
    <source>
        <dbReference type="ARBA" id="ARBA00022452"/>
    </source>
</evidence>
<dbReference type="Gene3D" id="2.170.130.10">
    <property type="entry name" value="TonB-dependent receptor, plug domain"/>
    <property type="match status" value="1"/>
</dbReference>
<reference evidence="19 20" key="1">
    <citation type="submission" date="2020-10" db="EMBL/GenBank/DDBJ databases">
        <title>Phylogeny of dyella-like bacteria.</title>
        <authorList>
            <person name="Fu J."/>
        </authorList>
    </citation>
    <scope>NUCLEOTIDE SEQUENCE [LARGE SCALE GENOMIC DNA]</scope>
    <source>
        <strain evidence="19 20">THG-B117</strain>
    </source>
</reference>
<protein>
    <submittedName>
        <fullName evidence="19">TonB-dependent receptor</fullName>
    </submittedName>
</protein>
<evidence type="ECO:0000256" key="11">
    <source>
        <dbReference type="ARBA" id="ARBA00023237"/>
    </source>
</evidence>
<keyword evidence="3 12" id="KW-1134">Transmembrane beta strand</keyword>
<evidence type="ECO:0000256" key="15">
    <source>
        <dbReference type="SAM" id="MobiDB-lite"/>
    </source>
</evidence>
<keyword evidence="6 16" id="KW-0732">Signal</keyword>
<keyword evidence="5 12" id="KW-0812">Transmembrane</keyword>
<feature type="region of interest" description="Disordered" evidence="15">
    <location>
        <begin position="24"/>
        <end position="61"/>
    </location>
</feature>
<feature type="short sequence motif" description="TonB box" evidence="13">
    <location>
        <begin position="64"/>
        <end position="70"/>
    </location>
</feature>
<keyword evidence="11 12" id="KW-0998">Cell outer membrane</keyword>
<dbReference type="SUPFAM" id="SSF56935">
    <property type="entry name" value="Porins"/>
    <property type="match status" value="1"/>
</dbReference>
<evidence type="ECO:0000256" key="4">
    <source>
        <dbReference type="ARBA" id="ARBA00022496"/>
    </source>
</evidence>
<evidence type="ECO:0000256" key="1">
    <source>
        <dbReference type="ARBA" id="ARBA00004571"/>
    </source>
</evidence>
<evidence type="ECO:0000256" key="5">
    <source>
        <dbReference type="ARBA" id="ARBA00022692"/>
    </source>
</evidence>
<keyword evidence="19" id="KW-0675">Receptor</keyword>
<sequence>MKRNHLSMAIAVVFCMAAGVASAQDSTGQTSNPQTKEPVQRSGPSSTSNTTTSNDTKRAQQLDTVTVQAQSLSLGDGLMSVQTAPKAVSTISRDAIVKAAPGGTFVQMIDSIPGVNASTDDVSGLANGNYQIRGFTSDEIGTTVNGAPINDSGNYKVYSTEYGDTENMGDITVLQGYPDVDTPISGAAGGAISWVTIDPSHTAGLDFAQSLGNHDYRRTYLRFNTGDLGPVRAWLSYSNNTGDFWRGPGDLNVTKVDGKALWTIDDNNYISGSVQYNRERNYSYDSLTKAQVRTGGYFQSYDEPYSPTDTYYWKLHTNPFTSWLASLDGEFKLADSLRLSVVPYFWYGNGGGGGGYKFTESTVPQNVIGVADQDLNGDGKIGGTAVAYDVSQTFTYRPGVIAKLNQDFGMDDSLEYGFWYERARQQQQEVFNPAVGGEPSDFWGDSNYIRYSNGVIQRLYREYTNSEIKKFFATNTWTPNDKWTITVGAAYLWEDRAGYDYENWGSYSTPTAKTNQFGGTAEATYHKVSPTAGVKYQLNDENQFYIGAGRTYRAPINGSLLQNVAVADNPKNLANAAAGTYQSKPEEATTVDLGWRFYADRFSANVDAYESHLVNKQISGYDVNSGQTVYLNLPKMHMRGVTAEGSYKFAQDWTLYGNYSYQKAILDGNVATFGDGTYPTEGKTFLNTPKNSGYVRLGYDHGPFWASLDAKYRGPIWGDWSNTEQVGGYTVFNLNAGWKFDDFATWLRSPYIKLNVFNLTNKRALTNANNIGAFLASNPGNTIKDVNTGGTLFTSAPYYSLLEDRTYMVTFGISFF</sequence>
<comment type="caution">
    <text evidence="19">The sequence shown here is derived from an EMBL/GenBank/DDBJ whole genome shotgun (WGS) entry which is preliminary data.</text>
</comment>
<keyword evidence="2 12" id="KW-0813">Transport</keyword>
<proteinExistence type="inferred from homology"/>
<comment type="subcellular location">
    <subcellularLocation>
        <location evidence="1 12">Cell outer membrane</location>
        <topology evidence="1 12">Multi-pass membrane protein</topology>
    </subcellularLocation>
</comment>
<dbReference type="PANTHER" id="PTHR32552:SF89">
    <property type="entry name" value="CATECHOLATE SIDEROPHORE RECEPTOR FIU"/>
    <property type="match status" value="1"/>
</dbReference>
<dbReference type="InterPro" id="IPR039426">
    <property type="entry name" value="TonB-dep_rcpt-like"/>
</dbReference>
<evidence type="ECO:0000256" key="8">
    <source>
        <dbReference type="ARBA" id="ARBA00023065"/>
    </source>
</evidence>
<evidence type="ECO:0000256" key="2">
    <source>
        <dbReference type="ARBA" id="ARBA00022448"/>
    </source>
</evidence>
<dbReference type="PANTHER" id="PTHR32552">
    <property type="entry name" value="FERRICHROME IRON RECEPTOR-RELATED"/>
    <property type="match status" value="1"/>
</dbReference>
<dbReference type="InterPro" id="IPR037066">
    <property type="entry name" value="Plug_dom_sf"/>
</dbReference>
<dbReference type="Proteomes" id="UP001430065">
    <property type="component" value="Unassembled WGS sequence"/>
</dbReference>
<accession>A0ABS2JNK8</accession>
<dbReference type="InterPro" id="IPR010916">
    <property type="entry name" value="TonB_box_CS"/>
</dbReference>
<gene>
    <name evidence="19" type="ORF">ISP20_05530</name>
</gene>